<feature type="transmembrane region" description="Helical" evidence="1">
    <location>
        <begin position="133"/>
        <end position="152"/>
    </location>
</feature>
<organism evidence="2 3">
    <name type="scientific">Thermococcus barophilus</name>
    <dbReference type="NCBI Taxonomy" id="55802"/>
    <lineage>
        <taxon>Archaea</taxon>
        <taxon>Methanobacteriati</taxon>
        <taxon>Methanobacteriota</taxon>
        <taxon>Thermococci</taxon>
        <taxon>Thermococcales</taxon>
        <taxon>Thermococcaceae</taxon>
        <taxon>Thermococcus</taxon>
    </lineage>
</organism>
<feature type="transmembrane region" description="Helical" evidence="1">
    <location>
        <begin position="41"/>
        <end position="60"/>
    </location>
</feature>
<proteinExistence type="predicted"/>
<feature type="transmembrane region" description="Helical" evidence="1">
    <location>
        <begin position="67"/>
        <end position="84"/>
    </location>
</feature>
<reference evidence="2 3" key="1">
    <citation type="journal article" date="2016" name="Genome Announc.">
        <title>Complete genome sequence of the hyperthermophilic and piezophilic archaeon Thermococcus barophilus Ch5, capable of growth at the expense of hydrogenogenesis from carbon monoxide and formate.</title>
        <authorList>
            <person name="Oger P."/>
            <person name="Sokolova T.G."/>
            <person name="Kozhevnikova D.A."/>
            <person name="Taranov E.A."/>
            <person name="Vannier P."/>
            <person name="Lee H.S."/>
            <person name="Kwon K.K."/>
            <person name="Kang S.G."/>
            <person name="Lee J.H."/>
            <person name="Bonch-Osmolovskaya E.A."/>
            <person name="Lebedinsky A.V."/>
        </authorList>
    </citation>
    <scope>NUCLEOTIDE SEQUENCE [LARGE SCALE GENOMIC DNA]</scope>
    <source>
        <strain evidence="3">Ch5</strain>
    </source>
</reference>
<dbReference type="PATRIC" id="fig|55802.8.peg.1316"/>
<dbReference type="EMBL" id="CP013050">
    <property type="protein sequence ID" value="ALM75257.1"/>
    <property type="molecule type" value="Genomic_DNA"/>
</dbReference>
<dbReference type="STRING" id="55802.TBCH5v1_1337"/>
<keyword evidence="1" id="KW-0472">Membrane</keyword>
<keyword evidence="1" id="KW-1133">Transmembrane helix</keyword>
<gene>
    <name evidence="2" type="ORF">TBCH5v1_1337</name>
</gene>
<protein>
    <submittedName>
        <fullName evidence="2">Uncharacterized protein</fullName>
    </submittedName>
</protein>
<feature type="transmembrane region" description="Helical" evidence="1">
    <location>
        <begin position="198"/>
        <end position="218"/>
    </location>
</feature>
<sequence>MGEGMLALRGNRKEIAAWYFIALLLSIAVEGEGGTANPFHFFFLILISTLLMLLAIKLFAPILIRRLLFVLELAFLTLAFAYLLSSFSLPWYLSIVAPIVRITAGERAENASVAVIAGVLAGLVGKGMHPGDAALLLSITAVYDFIAVFITGHMKTIARAVSPSFSEGPVSSDRYSLGSGDVALPAVMASAAFKAAPVVGMVSTLAAMVGLVLLFVYVSRKPGILPALPFIAFPQLMMYVLLSYLR</sequence>
<accession>A0A0S1XBY1</accession>
<dbReference type="Proteomes" id="UP000066042">
    <property type="component" value="Chromosome"/>
</dbReference>
<keyword evidence="1" id="KW-0812">Transmembrane</keyword>
<dbReference type="AlphaFoldDB" id="A0A0S1XBY1"/>
<name>A0A0S1XBY1_THEBA</name>
<evidence type="ECO:0000256" key="1">
    <source>
        <dbReference type="SAM" id="Phobius"/>
    </source>
</evidence>
<evidence type="ECO:0000313" key="2">
    <source>
        <dbReference type="EMBL" id="ALM75257.1"/>
    </source>
</evidence>
<feature type="transmembrane region" description="Helical" evidence="1">
    <location>
        <begin position="224"/>
        <end position="245"/>
    </location>
</feature>
<evidence type="ECO:0000313" key="3">
    <source>
        <dbReference type="Proteomes" id="UP000066042"/>
    </source>
</evidence>